<feature type="repeat" description="ANK" evidence="3">
    <location>
        <begin position="620"/>
        <end position="652"/>
    </location>
</feature>
<feature type="repeat" description="ANK" evidence="3">
    <location>
        <begin position="587"/>
        <end position="619"/>
    </location>
</feature>
<accession>V6DF45</accession>
<evidence type="ECO:0000313" key="5">
    <source>
        <dbReference type="EMBL" id="CDK30174.1"/>
    </source>
</evidence>
<dbReference type="OrthoDB" id="341379at2"/>
<evidence type="ECO:0000256" key="3">
    <source>
        <dbReference type="PROSITE-ProRule" id="PRU00023"/>
    </source>
</evidence>
<gene>
    <name evidence="5" type="ORF">BABL1_gene_868</name>
</gene>
<dbReference type="STRING" id="673862.BABL1_gene_868"/>
<feature type="repeat" description="ANK" evidence="3">
    <location>
        <begin position="297"/>
        <end position="329"/>
    </location>
</feature>
<dbReference type="PANTHER" id="PTHR24198">
    <property type="entry name" value="ANKYRIN REPEAT AND PROTEIN KINASE DOMAIN-CONTAINING PROTEIN"/>
    <property type="match status" value="1"/>
</dbReference>
<dbReference type="InterPro" id="IPR002110">
    <property type="entry name" value="Ankyrin_rpt"/>
</dbReference>
<keyword evidence="4" id="KW-0732">Signal</keyword>
<protein>
    <submittedName>
        <fullName evidence="5">Ankyrin repeats containing protein</fullName>
    </submittedName>
</protein>
<evidence type="ECO:0000313" key="6">
    <source>
        <dbReference type="Proteomes" id="UP000018769"/>
    </source>
</evidence>
<dbReference type="Gene3D" id="1.25.40.20">
    <property type="entry name" value="Ankyrin repeat-containing domain"/>
    <property type="match status" value="4"/>
</dbReference>
<dbReference type="RefSeq" id="WP_023790990.1">
    <property type="nucleotide sequence ID" value="NC_023003.1"/>
</dbReference>
<organism evidence="5 6">
    <name type="scientific">Candidatus Babela massiliensis</name>
    <dbReference type="NCBI Taxonomy" id="673862"/>
    <lineage>
        <taxon>Bacteria</taxon>
        <taxon>Candidatus Babelota</taxon>
        <taxon>Candidatus Babeliae</taxon>
        <taxon>Candidatus Babeliales</taxon>
        <taxon>Candidatus Babeliaceae</taxon>
        <taxon>Candidatus Babela</taxon>
    </lineage>
</organism>
<proteinExistence type="predicted"/>
<feature type="chain" id="PRO_5004746091" evidence="4">
    <location>
        <begin position="27"/>
        <end position="769"/>
    </location>
</feature>
<feature type="signal peptide" evidence="4">
    <location>
        <begin position="1"/>
        <end position="26"/>
    </location>
</feature>
<evidence type="ECO:0000256" key="1">
    <source>
        <dbReference type="ARBA" id="ARBA00022737"/>
    </source>
</evidence>
<dbReference type="eggNOG" id="COG0666">
    <property type="taxonomic scope" value="Bacteria"/>
</dbReference>
<dbReference type="PANTHER" id="PTHR24198:SF165">
    <property type="entry name" value="ANKYRIN REPEAT-CONTAINING PROTEIN-RELATED"/>
    <property type="match status" value="1"/>
</dbReference>
<dbReference type="AlphaFoldDB" id="V6DF45"/>
<dbReference type="KEGG" id="dpb:BABL1_gene_868"/>
<evidence type="ECO:0000256" key="4">
    <source>
        <dbReference type="SAM" id="SignalP"/>
    </source>
</evidence>
<dbReference type="Proteomes" id="UP000018769">
    <property type="component" value="Chromosome I"/>
</dbReference>
<keyword evidence="6" id="KW-1185">Reference proteome</keyword>
<dbReference type="EMBL" id="HG793133">
    <property type="protein sequence ID" value="CDK30174.1"/>
    <property type="molecule type" value="Genomic_DNA"/>
</dbReference>
<dbReference type="SMART" id="SM00248">
    <property type="entry name" value="ANK"/>
    <property type="match status" value="10"/>
</dbReference>
<feature type="repeat" description="ANK" evidence="3">
    <location>
        <begin position="189"/>
        <end position="221"/>
    </location>
</feature>
<dbReference type="PROSITE" id="PS50088">
    <property type="entry name" value="ANK_REPEAT"/>
    <property type="match status" value="6"/>
</dbReference>
<feature type="repeat" description="ANK" evidence="3">
    <location>
        <begin position="222"/>
        <end position="256"/>
    </location>
</feature>
<dbReference type="InterPro" id="IPR036770">
    <property type="entry name" value="Ankyrin_rpt-contain_sf"/>
</dbReference>
<dbReference type="SUPFAM" id="SSF48403">
    <property type="entry name" value="Ankyrin repeat"/>
    <property type="match status" value="2"/>
</dbReference>
<dbReference type="PATRIC" id="fig|673862.3.peg.62"/>
<dbReference type="PROSITE" id="PS50297">
    <property type="entry name" value="ANK_REP_REGION"/>
    <property type="match status" value="4"/>
</dbReference>
<dbReference type="HOGENOM" id="CLU_363192_0_0_7"/>
<dbReference type="Pfam" id="PF12796">
    <property type="entry name" value="Ank_2"/>
    <property type="match status" value="3"/>
</dbReference>
<evidence type="ECO:0000256" key="2">
    <source>
        <dbReference type="ARBA" id="ARBA00023043"/>
    </source>
</evidence>
<feature type="repeat" description="ANK" evidence="3">
    <location>
        <begin position="653"/>
        <end position="685"/>
    </location>
</feature>
<name>V6DF45_9BACT</name>
<reference evidence="5 6" key="1">
    <citation type="journal article" date="2015" name="Biol. Direct">
        <title>Babela massiliensis, a representative of a widespread bacterial phylum with unusual adaptations to parasitism in amoebae.</title>
        <authorList>
            <person name="Pagnier I."/>
            <person name="Yutin N."/>
            <person name="Croce O."/>
            <person name="Makarova K.S."/>
            <person name="Wolf Y.I."/>
            <person name="Benamar S."/>
            <person name="Raoult D."/>
            <person name="Koonin E.V."/>
            <person name="La Scola B."/>
        </authorList>
    </citation>
    <scope>NUCLEOTIDE SEQUENCE [LARGE SCALE GENOMIC DNA]</scope>
    <source>
        <strain evidence="6">BABL1</strain>
    </source>
</reference>
<sequence length="769" mass="89037">MNNIKKILNVILLCCCLFNLSISMHNKISKESYVSEINITDMPENVIQAVLIECFKTITNQHDNVFQPFQGYKRFLCQISLVNRYFKVLIDLVLKEETYKNIVAQHFSYKELLLNSEDRNFQLKEILKSKLELEEQAARLIISGANINFDIDSLNRLSPLMRVIITGNFKNLVDLLIIYNKDLNFQDSKGLTALMHAVRLNKRDIVKKLIKNQADVNILNNKGKSALAIALSKFDVDVNIVRDLIKSGSNVNLYDFVKYLIIKHKEQSSIYPLYDMFTKKAELIIKNLPNFNYTDCNGNTPLMISYLYGHIKIFKLLLLYGANLEVKNIYGQTIKYLAIAYNNRYILNMIESYYDIKERLMFIIKNSCIFDCWDRTNHFILSAVNFQNIYFNSKDLILLSREIAKEVFSFDKIDLPKDMLNNYLKNIIMNTDIYNKAEEEAASLIIAGADPLICIDKNIVHYPNLINLVIEHIIVQNEIISPLENIDKIINLFKSNQYLSQHLRMKAEKIAKEYFASDLISLTPTELRNKVKDFNKNVTEEQIAKVIILGAFNKHLILFMIARTGRFENLIRLLAQYQIDLNCRNNLRKNALEIAIENNQITIVKELLKFGADPNSFNHRGGTLLMLAIIYKKNDIVRILLDFGANINYLYSYGTCVLLSCVYAGYIDTLKFLIKRGADIELKDQCNNNCLMNILNNYDSPWLFDLELKETNQLKKDILICIVKIFLDNNINLNIKNNQNKTARDIALEKGLNEVIELIDDKTVGDFLY</sequence>
<keyword evidence="1" id="KW-0677">Repeat</keyword>
<keyword evidence="2 3" id="KW-0040">ANK repeat</keyword>